<keyword evidence="2 10" id="KW-0813">Transport</keyword>
<dbReference type="Gene3D" id="2.170.130.10">
    <property type="entry name" value="TonB-dependent receptor, plug domain"/>
    <property type="match status" value="1"/>
</dbReference>
<accession>A0ABW2MXA3</accession>
<evidence type="ECO:0000259" key="13">
    <source>
        <dbReference type="Pfam" id="PF07715"/>
    </source>
</evidence>
<dbReference type="Pfam" id="PF07715">
    <property type="entry name" value="Plug"/>
    <property type="match status" value="1"/>
</dbReference>
<evidence type="ECO:0000256" key="11">
    <source>
        <dbReference type="RuleBase" id="RU003357"/>
    </source>
</evidence>
<evidence type="ECO:0000313" key="15">
    <source>
        <dbReference type="Proteomes" id="UP001596415"/>
    </source>
</evidence>
<dbReference type="InterPro" id="IPR036942">
    <property type="entry name" value="Beta-barrel_TonB_sf"/>
</dbReference>
<evidence type="ECO:0000256" key="4">
    <source>
        <dbReference type="ARBA" id="ARBA00022692"/>
    </source>
</evidence>
<keyword evidence="6 11" id="KW-0798">TonB box</keyword>
<dbReference type="RefSeq" id="WP_380218501.1">
    <property type="nucleotide sequence ID" value="NZ_JBHTBN010000007.1"/>
</dbReference>
<keyword evidence="15" id="KW-1185">Reference proteome</keyword>
<dbReference type="PANTHER" id="PTHR30069">
    <property type="entry name" value="TONB-DEPENDENT OUTER MEMBRANE RECEPTOR"/>
    <property type="match status" value="1"/>
</dbReference>
<feature type="domain" description="TonB-dependent receptor plug" evidence="13">
    <location>
        <begin position="40"/>
        <end position="145"/>
    </location>
</feature>
<dbReference type="Gene3D" id="2.40.170.20">
    <property type="entry name" value="TonB-dependent receptor, beta-barrel domain"/>
    <property type="match status" value="1"/>
</dbReference>
<evidence type="ECO:0000256" key="6">
    <source>
        <dbReference type="ARBA" id="ARBA00023077"/>
    </source>
</evidence>
<evidence type="ECO:0000256" key="1">
    <source>
        <dbReference type="ARBA" id="ARBA00004571"/>
    </source>
</evidence>
<keyword evidence="9 10" id="KW-0998">Cell outer membrane</keyword>
<dbReference type="CDD" id="cd01347">
    <property type="entry name" value="ligand_gated_channel"/>
    <property type="match status" value="1"/>
</dbReference>
<evidence type="ECO:0000256" key="9">
    <source>
        <dbReference type="ARBA" id="ARBA00023237"/>
    </source>
</evidence>
<comment type="subcellular location">
    <subcellularLocation>
        <location evidence="1 10">Cell outer membrane</location>
        <topology evidence="1 10">Multi-pass membrane protein</topology>
    </subcellularLocation>
</comment>
<proteinExistence type="inferred from homology"/>
<reference evidence="15" key="1">
    <citation type="journal article" date="2019" name="Int. J. Syst. Evol. Microbiol.">
        <title>The Global Catalogue of Microorganisms (GCM) 10K type strain sequencing project: providing services to taxonomists for standard genome sequencing and annotation.</title>
        <authorList>
            <consortium name="The Broad Institute Genomics Platform"/>
            <consortium name="The Broad Institute Genome Sequencing Center for Infectious Disease"/>
            <person name="Wu L."/>
            <person name="Ma J."/>
        </authorList>
    </citation>
    <scope>NUCLEOTIDE SEQUENCE [LARGE SCALE GENOMIC DNA]</scope>
    <source>
        <strain evidence="15">CGMCC 1.16306</strain>
    </source>
</reference>
<comment type="caution">
    <text evidence="14">The sequence shown here is derived from an EMBL/GenBank/DDBJ whole genome shotgun (WGS) entry which is preliminary data.</text>
</comment>
<dbReference type="InterPro" id="IPR039426">
    <property type="entry name" value="TonB-dep_rcpt-like"/>
</dbReference>
<dbReference type="InterPro" id="IPR012910">
    <property type="entry name" value="Plug_dom"/>
</dbReference>
<evidence type="ECO:0000256" key="8">
    <source>
        <dbReference type="ARBA" id="ARBA00023170"/>
    </source>
</evidence>
<evidence type="ECO:0000256" key="3">
    <source>
        <dbReference type="ARBA" id="ARBA00022452"/>
    </source>
</evidence>
<evidence type="ECO:0000256" key="10">
    <source>
        <dbReference type="PROSITE-ProRule" id="PRU01360"/>
    </source>
</evidence>
<evidence type="ECO:0000256" key="2">
    <source>
        <dbReference type="ARBA" id="ARBA00022448"/>
    </source>
</evidence>
<evidence type="ECO:0000256" key="7">
    <source>
        <dbReference type="ARBA" id="ARBA00023136"/>
    </source>
</evidence>
<evidence type="ECO:0000259" key="12">
    <source>
        <dbReference type="Pfam" id="PF00593"/>
    </source>
</evidence>
<dbReference type="EMBL" id="JBHTBN010000007">
    <property type="protein sequence ID" value="MFC7358527.1"/>
    <property type="molecule type" value="Genomic_DNA"/>
</dbReference>
<evidence type="ECO:0000256" key="5">
    <source>
        <dbReference type="ARBA" id="ARBA00022729"/>
    </source>
</evidence>
<keyword evidence="4 10" id="KW-0812">Transmembrane</keyword>
<keyword evidence="5" id="KW-0732">Signal</keyword>
<dbReference type="InterPro" id="IPR000531">
    <property type="entry name" value="Beta-barrel_TonB"/>
</dbReference>
<organism evidence="14 15">
    <name type="scientific">Jejudonia soesokkakensis</name>
    <dbReference type="NCBI Taxonomy" id="1323432"/>
    <lineage>
        <taxon>Bacteria</taxon>
        <taxon>Pseudomonadati</taxon>
        <taxon>Bacteroidota</taxon>
        <taxon>Flavobacteriia</taxon>
        <taxon>Flavobacteriales</taxon>
        <taxon>Flavobacteriaceae</taxon>
        <taxon>Jejudonia</taxon>
    </lineage>
</organism>
<keyword evidence="7 10" id="KW-0472">Membrane</keyword>
<dbReference type="SUPFAM" id="SSF56935">
    <property type="entry name" value="Porins"/>
    <property type="match status" value="1"/>
</dbReference>
<feature type="domain" description="TonB-dependent receptor-like beta-barrel" evidence="12">
    <location>
        <begin position="194"/>
        <end position="614"/>
    </location>
</feature>
<gene>
    <name evidence="14" type="ORF">ACFQO1_12570</name>
</gene>
<keyword evidence="3 10" id="KW-1134">Transmembrane beta strand</keyword>
<comment type="similarity">
    <text evidence="10 11">Belongs to the TonB-dependent receptor family.</text>
</comment>
<name>A0ABW2MXA3_9FLAO</name>
<dbReference type="Pfam" id="PF00593">
    <property type="entry name" value="TonB_dep_Rec_b-barrel"/>
    <property type="match status" value="1"/>
</dbReference>
<evidence type="ECO:0000313" key="14">
    <source>
        <dbReference type="EMBL" id="MFC7358527.1"/>
    </source>
</evidence>
<dbReference type="InterPro" id="IPR037066">
    <property type="entry name" value="Plug_dom_sf"/>
</dbReference>
<keyword evidence="8 14" id="KW-0675">Receptor</keyword>
<protein>
    <submittedName>
        <fullName evidence="14">TonB-dependent receptor plug domain-containing protein</fullName>
    </submittedName>
</protein>
<dbReference type="PANTHER" id="PTHR30069:SF29">
    <property type="entry name" value="HEMOGLOBIN AND HEMOGLOBIN-HAPTOGLOBIN-BINDING PROTEIN 1-RELATED"/>
    <property type="match status" value="1"/>
</dbReference>
<sequence length="640" mass="72100">MIRNLIFFSLFITGTTFAQKAEILDSVYLDTKIPIARKNSGKVIATISAETLERSTGKTVAQLINEVSGIEINGSRSNDGQNLGYFVRGGRNRQVVIMVDGVQLNDPSQISNDYDLRLVPASSIETIEIIKGASSVLYGSGAATAVISITTKKASKRPIAATVTSTFGSNRSSENEDKNYKFEEFTNYISVNGTLKKFFYNGNFSNRYVDGISAIAAPEGQDRFEADVFNRFDGRINLGYRFNNDITISQFFAFDKFKAGFDDFSFADAENRSITEQMKTGGHFEWKYAKGTYVFNDSFTWIEREIESSFPATYDSKSYTMDNYLTYNFSSTITGLVGLNYNNSKFNSFTIPFGETEFAQDIDEDTAKLHYIDPYINVTYISDFGLNLNAGARVNIHSIYDTHIVYNVNPSYNFGIGETNLKVLGSYSTAYITPSLFQLYDPLYGNENLLPEENRTIEGGLEFTLENDLRISAVYFNRNEDNFVDFVTVDPDLFIFQYRNIDETFEASGVEVEASKTFDFGLQLSANYTNTQADEKFALRIPEHKINAGVTYQYGNGTSIGVTYQYNSERTDSFFNSETFASENVILDSYGVLDLTLSTQITDNIKIFTGISNIFNSEYEELFRFQTRGRNIRSGFTLSF</sequence>
<dbReference type="Proteomes" id="UP001596415">
    <property type="component" value="Unassembled WGS sequence"/>
</dbReference>
<dbReference type="PROSITE" id="PS52016">
    <property type="entry name" value="TONB_DEPENDENT_REC_3"/>
    <property type="match status" value="1"/>
</dbReference>